<dbReference type="Pfam" id="PF05970">
    <property type="entry name" value="PIF1"/>
    <property type="match status" value="1"/>
</dbReference>
<dbReference type="InterPro" id="IPR010285">
    <property type="entry name" value="DNA_helicase_pif1-like_DEAD"/>
</dbReference>
<dbReference type="Gene3D" id="3.40.50.300">
    <property type="entry name" value="P-loop containing nucleotide triphosphate hydrolases"/>
    <property type="match status" value="1"/>
</dbReference>
<keyword evidence="1" id="KW-0234">DNA repair</keyword>
<comment type="similarity">
    <text evidence="1">Belongs to the helicase family.</text>
</comment>
<organism evidence="3">
    <name type="scientific">Diabrotica virgifera virgifera</name>
    <name type="common">western corn rootworm</name>
    <dbReference type="NCBI Taxonomy" id="50390"/>
    <lineage>
        <taxon>Eukaryota</taxon>
        <taxon>Metazoa</taxon>
        <taxon>Ecdysozoa</taxon>
        <taxon>Arthropoda</taxon>
        <taxon>Hexapoda</taxon>
        <taxon>Insecta</taxon>
        <taxon>Pterygota</taxon>
        <taxon>Neoptera</taxon>
        <taxon>Endopterygota</taxon>
        <taxon>Coleoptera</taxon>
        <taxon>Polyphaga</taxon>
        <taxon>Cucujiformia</taxon>
        <taxon>Chrysomeloidea</taxon>
        <taxon>Chrysomelidae</taxon>
        <taxon>Galerucinae</taxon>
        <taxon>Diabroticina</taxon>
        <taxon>Diabroticites</taxon>
        <taxon>Diabrotica</taxon>
    </lineage>
</organism>
<dbReference type="EC" id="5.6.2.3" evidence="1"/>
<evidence type="ECO:0000313" key="3">
    <source>
        <dbReference type="RefSeq" id="XP_028153953.1"/>
    </source>
</evidence>
<dbReference type="GO" id="GO:0005524">
    <property type="term" value="F:ATP binding"/>
    <property type="evidence" value="ECO:0007669"/>
    <property type="project" value="UniProtKB-KW"/>
</dbReference>
<keyword evidence="1" id="KW-0347">Helicase</keyword>
<dbReference type="AlphaFoldDB" id="A0A6P7H8C5"/>
<feature type="domain" description="DNA helicase Pif1-like DEAD-box helicase" evidence="2">
    <location>
        <begin position="16"/>
        <end position="158"/>
    </location>
</feature>
<reference evidence="3" key="1">
    <citation type="submission" date="2025-08" db="UniProtKB">
        <authorList>
            <consortium name="RefSeq"/>
        </authorList>
    </citation>
    <scope>IDENTIFICATION</scope>
    <source>
        <tissue evidence="3">Whole insect</tissue>
    </source>
</reference>
<evidence type="ECO:0000259" key="2">
    <source>
        <dbReference type="Pfam" id="PF05970"/>
    </source>
</evidence>
<sequence length="287" mass="32556">MRTLRKSCFSNRWRVTCHTAFALPVNQCAGQTAELSSDLANHIRTSLFNLKLIIIDEISMVGSRMLHYIDTRLRQIKGVKEPFGGVSILAVGDLNHLPPVMDKPIYKAPKINQLSELLDTNPLWDEFYYYELNQIMCQKDETEFITCLNNLAAGDMTNSDIKLIKSRKINEIDVPENAIRLFDKNVDVNDYNQQRIENYPGNDYNSIAKDKIVGKASDYVKNKVLNGLINKKLSETGGYPYKLSIKKGIKYMITNNIDVEDGLVNGSTGCLKHILFEPNSVTETEKL</sequence>
<keyword evidence="1" id="KW-0378">Hydrolase</keyword>
<dbReference type="GO" id="GO:0006310">
    <property type="term" value="P:DNA recombination"/>
    <property type="evidence" value="ECO:0007669"/>
    <property type="project" value="UniProtKB-KW"/>
</dbReference>
<dbReference type="GO" id="GO:0006281">
    <property type="term" value="P:DNA repair"/>
    <property type="evidence" value="ECO:0007669"/>
    <property type="project" value="UniProtKB-KW"/>
</dbReference>
<dbReference type="InParanoid" id="A0A6P7H8C5"/>
<dbReference type="GO" id="GO:0043139">
    <property type="term" value="F:5'-3' DNA helicase activity"/>
    <property type="evidence" value="ECO:0007669"/>
    <property type="project" value="UniProtKB-EC"/>
</dbReference>
<dbReference type="GO" id="GO:0016787">
    <property type="term" value="F:hydrolase activity"/>
    <property type="evidence" value="ECO:0007669"/>
    <property type="project" value="UniProtKB-KW"/>
</dbReference>
<gene>
    <name evidence="3" type="primary">LOC114347449</name>
</gene>
<keyword evidence="1" id="KW-0233">DNA recombination</keyword>
<dbReference type="InterPro" id="IPR027417">
    <property type="entry name" value="P-loop_NTPase"/>
</dbReference>
<dbReference type="GO" id="GO:0000723">
    <property type="term" value="P:telomere maintenance"/>
    <property type="evidence" value="ECO:0007669"/>
    <property type="project" value="InterPro"/>
</dbReference>
<accession>A0A6P7H8C5</accession>
<dbReference type="RefSeq" id="XP_028153953.1">
    <property type="nucleotide sequence ID" value="XM_028298152.1"/>
</dbReference>
<dbReference type="PANTHER" id="PTHR47642">
    <property type="entry name" value="ATP-DEPENDENT DNA HELICASE"/>
    <property type="match status" value="1"/>
</dbReference>
<keyword evidence="1" id="KW-0547">Nucleotide-binding</keyword>
<comment type="cofactor">
    <cofactor evidence="1">
        <name>Mg(2+)</name>
        <dbReference type="ChEBI" id="CHEBI:18420"/>
    </cofactor>
</comment>
<keyword evidence="1" id="KW-0227">DNA damage</keyword>
<keyword evidence="1" id="KW-0067">ATP-binding</keyword>
<proteinExistence type="inferred from homology"/>
<evidence type="ECO:0000256" key="1">
    <source>
        <dbReference type="RuleBase" id="RU363044"/>
    </source>
</evidence>
<dbReference type="SUPFAM" id="SSF52540">
    <property type="entry name" value="P-loop containing nucleoside triphosphate hydrolases"/>
    <property type="match status" value="2"/>
</dbReference>
<comment type="catalytic activity">
    <reaction evidence="1">
        <text>ATP + H2O = ADP + phosphate + H(+)</text>
        <dbReference type="Rhea" id="RHEA:13065"/>
        <dbReference type="ChEBI" id="CHEBI:15377"/>
        <dbReference type="ChEBI" id="CHEBI:15378"/>
        <dbReference type="ChEBI" id="CHEBI:30616"/>
        <dbReference type="ChEBI" id="CHEBI:43474"/>
        <dbReference type="ChEBI" id="CHEBI:456216"/>
        <dbReference type="EC" id="5.6.2.3"/>
    </reaction>
</comment>
<protein>
    <recommendedName>
        <fullName evidence="1">ATP-dependent DNA helicase</fullName>
        <ecNumber evidence="1">5.6.2.3</ecNumber>
    </recommendedName>
</protein>
<name>A0A6P7H8C5_DIAVI</name>
<dbReference type="InterPro" id="IPR051055">
    <property type="entry name" value="PIF1_helicase"/>
</dbReference>